<dbReference type="RefSeq" id="WP_075515288.1">
    <property type="nucleotide sequence ID" value="NZ_MODZ01000011.1"/>
</dbReference>
<evidence type="ECO:0000313" key="2">
    <source>
        <dbReference type="Proteomes" id="UP000179540"/>
    </source>
</evidence>
<organism evidence="1 2">
    <name type="scientific">Rothia kristinae</name>
    <dbReference type="NCBI Taxonomy" id="37923"/>
    <lineage>
        <taxon>Bacteria</taxon>
        <taxon>Bacillati</taxon>
        <taxon>Actinomycetota</taxon>
        <taxon>Actinomycetes</taxon>
        <taxon>Micrococcales</taxon>
        <taxon>Micrococcaceae</taxon>
        <taxon>Rothia</taxon>
    </lineage>
</organism>
<dbReference type="OrthoDB" id="3647959at2"/>
<evidence type="ECO:0000313" key="1">
    <source>
        <dbReference type="EMBL" id="OIJ35147.1"/>
    </source>
</evidence>
<accession>A0A1S2MXY1</accession>
<protein>
    <submittedName>
        <fullName evidence="1">Uncharacterized protein</fullName>
    </submittedName>
</protein>
<dbReference type="Proteomes" id="UP000179540">
    <property type="component" value="Unassembled WGS sequence"/>
</dbReference>
<comment type="caution">
    <text evidence="1">The sequence shown here is derived from an EMBL/GenBank/DDBJ whole genome shotgun (WGS) entry which is preliminary data.</text>
</comment>
<name>A0A1S2MXY1_9MICC</name>
<reference evidence="1 2" key="1">
    <citation type="submission" date="2016-10" db="EMBL/GenBank/DDBJ databases">
        <title>Draft genome sequence of strain LCT isolated from the Shenzhou X spacecraft of China.</title>
        <authorList>
            <person name="Huang B."/>
        </authorList>
    </citation>
    <scope>NUCLEOTIDE SEQUENCE [LARGE SCALE GENOMIC DNA]</scope>
    <source>
        <strain evidence="1 2">LCT-H5</strain>
    </source>
</reference>
<gene>
    <name evidence="1" type="ORF">BK826_08735</name>
</gene>
<dbReference type="EMBL" id="MODZ01000011">
    <property type="protein sequence ID" value="OIJ35147.1"/>
    <property type="molecule type" value="Genomic_DNA"/>
</dbReference>
<sequence>MADQSDAGATLTALQGVLTGAEPPSDSLNRIGGWDSIQIVAPELVDDPLLMPVTALAARDAAAETGGPDTESMRRAVEALATAVLDTEDPGLFASAVDFFCTDAAISEIAGDLLAARCLTLAVPPTSEQGGLHQASVLRRATALEAAARLAVRGRGSKHKLLALLEDITEPQPRRYAQAVMRTVALAFDHWTPDEETADVIDVLTGVAAPRYNQPPTEEVVERNEVFRRDAAPDAAWTLANIALAKALRLTAVTDMCKELDTAVENLSFVANLDDRDDACLLKPALELLRKLLSALPATTAPYDAAAWAPDLDEAKAIAARADEFTFDRRGLNHWSGDRKTAVLRGWSRFAEDLAFLGDQLSRDSIYDASIVLDDISAIYSSSRSYELTHSAGGSQNVVTVLRPAIGSGFAARAGLLRNLTDHTDALRGKLAAASAGGDSANKADLQGRLTTAEHVLEAARISLVAAPEPPGKSHTQVAVLPPLLADFFASTPAVADALKGVPQEQLERLTGGIADRQAAIDPDPDLMVTATRKRMIEALTRAEDFRGDVVPAVTAVLDQLIKFVRQRINSQQSWNSYLFDPEADEQDLHADLYDWLNQGQLGSATNVEVQEVGGGRADIQIQFSGFHLYLELKADHTAVPVADKSTYIKQTVSYQTSDVRIGFLIVLRMTPPKDKSPSAHLTEYVSHTTVPVNGGAIERHVVMLEVPGNQTKPSRVR</sequence>
<proteinExistence type="predicted"/>
<dbReference type="AlphaFoldDB" id="A0A1S2MXY1"/>